<dbReference type="STRING" id="1044.EH31_06435"/>
<feature type="chain" id="PRO_5001696885" description="DUF2059 domain-containing protein" evidence="1">
    <location>
        <begin position="25"/>
        <end position="272"/>
    </location>
</feature>
<gene>
    <name evidence="2" type="ORF">EH31_06435</name>
</gene>
<keyword evidence="1" id="KW-0732">Signal</keyword>
<dbReference type="Proteomes" id="UP000027647">
    <property type="component" value="Unassembled WGS sequence"/>
</dbReference>
<sequence length="272" mass="28711">MMKRLILAATAGLALSLTPAPAFAQSSEPTAEELGALGSLFGDMFGTAEPLSPEQEARLGAAMVVVTKLFPEGTYAKMMNESMAPMMEGMLGGLGGSPAITLTALTGIDPFTLTSVEDEKLAEAVALLDPAAAQRNAAMSDAMFTLISEVVVEVEPAYRSGLARAYAVRFSGEELADLSAYFDTPVGKKYAAESFLIFADPQVMASMNEIMPAMMQRMPSIMEMMENAAAEYPEGRTFSALSAKERAKLASLLGVSEEELADAEPAGTSTEF</sequence>
<proteinExistence type="predicted"/>
<evidence type="ECO:0000256" key="1">
    <source>
        <dbReference type="SAM" id="SignalP"/>
    </source>
</evidence>
<organism evidence="2 3">
    <name type="scientific">Erythrobacter longus</name>
    <dbReference type="NCBI Taxonomy" id="1044"/>
    <lineage>
        <taxon>Bacteria</taxon>
        <taxon>Pseudomonadati</taxon>
        <taxon>Pseudomonadota</taxon>
        <taxon>Alphaproteobacteria</taxon>
        <taxon>Sphingomonadales</taxon>
        <taxon>Erythrobacteraceae</taxon>
        <taxon>Erythrobacter/Porphyrobacter group</taxon>
        <taxon>Erythrobacter</taxon>
    </lineage>
</organism>
<evidence type="ECO:0008006" key="4">
    <source>
        <dbReference type="Google" id="ProtNLM"/>
    </source>
</evidence>
<dbReference type="AlphaFoldDB" id="A0A074M558"/>
<comment type="caution">
    <text evidence="2">The sequence shown here is derived from an EMBL/GenBank/DDBJ whole genome shotgun (WGS) entry which is preliminary data.</text>
</comment>
<protein>
    <recommendedName>
        <fullName evidence="4">DUF2059 domain-containing protein</fullName>
    </recommendedName>
</protein>
<name>A0A074M558_ERYLO</name>
<evidence type="ECO:0000313" key="3">
    <source>
        <dbReference type="Proteomes" id="UP000027647"/>
    </source>
</evidence>
<dbReference type="eggNOG" id="ENOG503107V">
    <property type="taxonomic scope" value="Bacteria"/>
</dbReference>
<keyword evidence="3" id="KW-1185">Reference proteome</keyword>
<dbReference type="EMBL" id="JMIW01000010">
    <property type="protein sequence ID" value="KEO87790.1"/>
    <property type="molecule type" value="Genomic_DNA"/>
</dbReference>
<feature type="signal peptide" evidence="1">
    <location>
        <begin position="1"/>
        <end position="24"/>
    </location>
</feature>
<evidence type="ECO:0000313" key="2">
    <source>
        <dbReference type="EMBL" id="KEO87790.1"/>
    </source>
</evidence>
<accession>A0A074M558</accession>
<reference evidence="2 3" key="1">
    <citation type="submission" date="2014-04" db="EMBL/GenBank/DDBJ databases">
        <title>A comprehensive comparison of genomes of Erythrobacter spp. strains.</title>
        <authorList>
            <person name="Zheng Q."/>
        </authorList>
    </citation>
    <scope>NUCLEOTIDE SEQUENCE [LARGE SCALE GENOMIC DNA]</scope>
    <source>
        <strain evidence="2 3">DSM 6997</strain>
    </source>
</reference>